<evidence type="ECO:0000313" key="2">
    <source>
        <dbReference type="EMBL" id="KAK8987627.1"/>
    </source>
</evidence>
<feature type="compositionally biased region" description="Polar residues" evidence="1">
    <location>
        <begin position="72"/>
        <end position="85"/>
    </location>
</feature>
<feature type="region of interest" description="Disordered" evidence="1">
    <location>
        <begin position="1"/>
        <end position="36"/>
    </location>
</feature>
<feature type="region of interest" description="Disordered" evidence="1">
    <location>
        <begin position="72"/>
        <end position="120"/>
    </location>
</feature>
<evidence type="ECO:0000256" key="1">
    <source>
        <dbReference type="SAM" id="MobiDB-lite"/>
    </source>
</evidence>
<gene>
    <name evidence="2" type="ORF">V6N11_027373</name>
</gene>
<dbReference type="EMBL" id="JBBPBN010000060">
    <property type="protein sequence ID" value="KAK8987627.1"/>
    <property type="molecule type" value="Genomic_DNA"/>
</dbReference>
<feature type="compositionally biased region" description="Polar residues" evidence="1">
    <location>
        <begin position="9"/>
        <end position="36"/>
    </location>
</feature>
<feature type="compositionally biased region" description="Gly residues" evidence="1">
    <location>
        <begin position="88"/>
        <end position="98"/>
    </location>
</feature>
<dbReference type="Proteomes" id="UP001396334">
    <property type="component" value="Unassembled WGS sequence"/>
</dbReference>
<comment type="caution">
    <text evidence="2">The sequence shown here is derived from an EMBL/GenBank/DDBJ whole genome shotgun (WGS) entry which is preliminary data.</text>
</comment>
<accession>A0ABR2PGU5</accession>
<keyword evidence="3" id="KW-1185">Reference proteome</keyword>
<evidence type="ECO:0000313" key="3">
    <source>
        <dbReference type="Proteomes" id="UP001396334"/>
    </source>
</evidence>
<sequence>MAPDPPINANVTPENTNAVRSQPSSPTMSANNSLPTSFRVSSVQNFPKHETANLVSKPGVVVVENAGSTVTTNMTQGQSSFDQTSFARGGGRGGNGNRGRGRGRFQGRAQDDIQQGDTQRQQFYSPSTEYTYMSEGHFQGYNQSSPAQAHMVQVQSHISPIQAYDHGFHHVVPLQSSITPGHQMVYPQFVNCPRASSPFITTSVSGKQQVSASSSVAPSVGHYVVSSSNATPGPIVSTSPTALQASSSQSTLFGDVSWYPDLGATHHITNDGSTLHTVLSTRVPSVDRVFTSSSFVEPQRESSRANIDVRDIGLHQEVGMRDDHNEPCLNEEVILPGASPHVYHQNSRVAQDSVILPASSSQGVEQNCSQVRIENSADIVCHQDSDADVLQGNHDENGSQVRIENSKVVVLFEGVGEQNDLQDRVESSQEAGLQEEVVFINPH</sequence>
<name>A0ABR2PGU5_9ROSI</name>
<organism evidence="2 3">
    <name type="scientific">Hibiscus sabdariffa</name>
    <name type="common">roselle</name>
    <dbReference type="NCBI Taxonomy" id="183260"/>
    <lineage>
        <taxon>Eukaryota</taxon>
        <taxon>Viridiplantae</taxon>
        <taxon>Streptophyta</taxon>
        <taxon>Embryophyta</taxon>
        <taxon>Tracheophyta</taxon>
        <taxon>Spermatophyta</taxon>
        <taxon>Magnoliopsida</taxon>
        <taxon>eudicotyledons</taxon>
        <taxon>Gunneridae</taxon>
        <taxon>Pentapetalae</taxon>
        <taxon>rosids</taxon>
        <taxon>malvids</taxon>
        <taxon>Malvales</taxon>
        <taxon>Malvaceae</taxon>
        <taxon>Malvoideae</taxon>
        <taxon>Hibiscus</taxon>
    </lineage>
</organism>
<reference evidence="2 3" key="1">
    <citation type="journal article" date="2024" name="G3 (Bethesda)">
        <title>Genome assembly of Hibiscus sabdariffa L. provides insights into metabolisms of medicinal natural products.</title>
        <authorList>
            <person name="Kim T."/>
        </authorList>
    </citation>
    <scope>NUCLEOTIDE SEQUENCE [LARGE SCALE GENOMIC DNA]</scope>
    <source>
        <strain evidence="2">TK-2024</strain>
        <tissue evidence="2">Old leaves</tissue>
    </source>
</reference>
<proteinExistence type="predicted"/>
<protein>
    <submittedName>
        <fullName evidence="2">Uncharacterized protein</fullName>
    </submittedName>
</protein>